<feature type="signal peptide" evidence="4">
    <location>
        <begin position="1"/>
        <end position="19"/>
    </location>
</feature>
<keyword evidence="3" id="KW-0206">Cytoskeleton</keyword>
<keyword evidence="4" id="KW-0732">Signal</keyword>
<dbReference type="PANTHER" id="PTHR24107:SF20">
    <property type="entry name" value="DYNEIN REGULATORY COMPLEX SUBUNIT 5"/>
    <property type="match status" value="1"/>
</dbReference>
<dbReference type="InterPro" id="IPR013761">
    <property type="entry name" value="SAM/pointed_sf"/>
</dbReference>
<sequence length="351" mass="38351">MWWRGVLVMSCLVVGGVVAWSDCEARTWEAAQRILATRCNELELKRAAPVSADSETFISFVAALRANAGVRKLELNDIPFDEAMTEALIEALVDRPTDLYSLELTNLQLGDEGADIVASFLAKTSALRALNLGHNAIGDVGVTALAAALPTSLHELDLSWNAIAASGFEALIEALSSTTVRELELDHNAVTDEALQKALPILAPTHQPYLRELDLDENPLTATGVAQLQALVAQYSAQRRKLKVKWPRSLPSPSIRDGKAAHPATRAPFASSVRRKPAAASWTEDQVKSWVERIHPQFRLYAKGFLSHAIDGSVLLALTDQDLIDMGIDNSLHRKRILSEIAKLSNVDELR</sequence>
<keyword evidence="7" id="KW-1185">Reference proteome</keyword>
<evidence type="ECO:0000256" key="2">
    <source>
        <dbReference type="ARBA" id="ARBA00022490"/>
    </source>
</evidence>
<dbReference type="Pfam" id="PF00536">
    <property type="entry name" value="SAM_1"/>
    <property type="match status" value="1"/>
</dbReference>
<dbReference type="SUPFAM" id="SSF47769">
    <property type="entry name" value="SAM/Pointed domain"/>
    <property type="match status" value="1"/>
</dbReference>
<dbReference type="KEGG" id="mbr:MONBRDRAFT_34069"/>
<dbReference type="PROSITE" id="PS50105">
    <property type="entry name" value="SAM_DOMAIN"/>
    <property type="match status" value="1"/>
</dbReference>
<dbReference type="Gene3D" id="1.10.150.50">
    <property type="entry name" value="Transcription Factor, Ets-1"/>
    <property type="match status" value="1"/>
</dbReference>
<dbReference type="InterPro" id="IPR001611">
    <property type="entry name" value="Leu-rich_rpt"/>
</dbReference>
<dbReference type="SMART" id="SM00454">
    <property type="entry name" value="SAM"/>
    <property type="match status" value="1"/>
</dbReference>
<gene>
    <name evidence="6" type="ORF">MONBRDRAFT_34069</name>
</gene>
<evidence type="ECO:0000259" key="5">
    <source>
        <dbReference type="PROSITE" id="PS50105"/>
    </source>
</evidence>
<dbReference type="OMA" id="SWVERIH"/>
<dbReference type="AlphaFoldDB" id="A9V9A7"/>
<dbReference type="Pfam" id="PF13516">
    <property type="entry name" value="LRR_6"/>
    <property type="match status" value="4"/>
</dbReference>
<evidence type="ECO:0000256" key="3">
    <source>
        <dbReference type="ARBA" id="ARBA00023212"/>
    </source>
</evidence>
<evidence type="ECO:0000256" key="4">
    <source>
        <dbReference type="SAM" id="SignalP"/>
    </source>
</evidence>
<keyword evidence="2" id="KW-0963">Cytoplasm</keyword>
<feature type="chain" id="PRO_5002742987" description="SAM domain-containing protein" evidence="4">
    <location>
        <begin position="20"/>
        <end position="351"/>
    </location>
</feature>
<dbReference type="SMART" id="SM00368">
    <property type="entry name" value="LRR_RI"/>
    <property type="match status" value="4"/>
</dbReference>
<evidence type="ECO:0000313" key="7">
    <source>
        <dbReference type="Proteomes" id="UP000001357"/>
    </source>
</evidence>
<feature type="domain" description="SAM" evidence="5">
    <location>
        <begin position="282"/>
        <end position="347"/>
    </location>
</feature>
<dbReference type="InParanoid" id="A9V9A7"/>
<dbReference type="RefSeq" id="XP_001749376.1">
    <property type="nucleotide sequence ID" value="XM_001749324.1"/>
</dbReference>
<evidence type="ECO:0000313" key="6">
    <source>
        <dbReference type="EMBL" id="EDQ85897.1"/>
    </source>
</evidence>
<dbReference type="EMBL" id="CH991570">
    <property type="protein sequence ID" value="EDQ85897.1"/>
    <property type="molecule type" value="Genomic_DNA"/>
</dbReference>
<dbReference type="SUPFAM" id="SSF52047">
    <property type="entry name" value="RNI-like"/>
    <property type="match status" value="1"/>
</dbReference>
<name>A9V9A7_MONBE</name>
<protein>
    <recommendedName>
        <fullName evidence="5">SAM domain-containing protein</fullName>
    </recommendedName>
</protein>
<dbReference type="eggNOG" id="KOG4308">
    <property type="taxonomic scope" value="Eukaryota"/>
</dbReference>
<dbReference type="GeneID" id="5894555"/>
<evidence type="ECO:0000256" key="1">
    <source>
        <dbReference type="ARBA" id="ARBA00004245"/>
    </source>
</evidence>
<organism evidence="6 7">
    <name type="scientific">Monosiga brevicollis</name>
    <name type="common">Choanoflagellate</name>
    <dbReference type="NCBI Taxonomy" id="81824"/>
    <lineage>
        <taxon>Eukaryota</taxon>
        <taxon>Choanoflagellata</taxon>
        <taxon>Craspedida</taxon>
        <taxon>Salpingoecidae</taxon>
        <taxon>Monosiga</taxon>
    </lineage>
</organism>
<proteinExistence type="predicted"/>
<dbReference type="GO" id="GO:0005856">
    <property type="term" value="C:cytoskeleton"/>
    <property type="evidence" value="ECO:0007669"/>
    <property type="project" value="UniProtKB-SubCell"/>
</dbReference>
<comment type="subcellular location">
    <subcellularLocation>
        <location evidence="1">Cytoplasm</location>
        <location evidence="1">Cytoskeleton</location>
    </subcellularLocation>
</comment>
<dbReference type="InterPro" id="IPR052410">
    <property type="entry name" value="DRC5"/>
</dbReference>
<dbReference type="Gene3D" id="3.80.10.10">
    <property type="entry name" value="Ribonuclease Inhibitor"/>
    <property type="match status" value="1"/>
</dbReference>
<reference evidence="6 7" key="1">
    <citation type="journal article" date="2008" name="Nature">
        <title>The genome of the choanoflagellate Monosiga brevicollis and the origin of metazoans.</title>
        <authorList>
            <consortium name="JGI Sequencing"/>
            <person name="King N."/>
            <person name="Westbrook M.J."/>
            <person name="Young S.L."/>
            <person name="Kuo A."/>
            <person name="Abedin M."/>
            <person name="Chapman J."/>
            <person name="Fairclough S."/>
            <person name="Hellsten U."/>
            <person name="Isogai Y."/>
            <person name="Letunic I."/>
            <person name="Marr M."/>
            <person name="Pincus D."/>
            <person name="Putnam N."/>
            <person name="Rokas A."/>
            <person name="Wright K.J."/>
            <person name="Zuzow R."/>
            <person name="Dirks W."/>
            <person name="Good M."/>
            <person name="Goodstein D."/>
            <person name="Lemons D."/>
            <person name="Li W."/>
            <person name="Lyons J.B."/>
            <person name="Morris A."/>
            <person name="Nichols S."/>
            <person name="Richter D.J."/>
            <person name="Salamov A."/>
            <person name="Bork P."/>
            <person name="Lim W.A."/>
            <person name="Manning G."/>
            <person name="Miller W.T."/>
            <person name="McGinnis W."/>
            <person name="Shapiro H."/>
            <person name="Tjian R."/>
            <person name="Grigoriev I.V."/>
            <person name="Rokhsar D."/>
        </authorList>
    </citation>
    <scope>NUCLEOTIDE SEQUENCE [LARGE SCALE GENOMIC DNA]</scope>
    <source>
        <strain evidence="7">MX1 / ATCC 50154</strain>
    </source>
</reference>
<accession>A9V9A7</accession>
<dbReference type="InterPro" id="IPR001660">
    <property type="entry name" value="SAM"/>
</dbReference>
<dbReference type="InterPro" id="IPR032675">
    <property type="entry name" value="LRR_dom_sf"/>
</dbReference>
<dbReference type="PANTHER" id="PTHR24107">
    <property type="entry name" value="YNEIN REGULATORY COMPLEX SUBUNIT 5"/>
    <property type="match status" value="1"/>
</dbReference>
<dbReference type="Proteomes" id="UP000001357">
    <property type="component" value="Unassembled WGS sequence"/>
</dbReference>